<sequence>MKKKSTFCAGAVIALVVFSVSAALAQPGDPPSCTAGQWNLSASAATVSNGGQVSIYAVYQAGGCPKAGTITVNKTSTFVSATPSLPVNPTIPECINDPDAECQTSGQILVGTFTLTHSQTSASQITFQITGITGGHTAGSSVVVTVNP</sequence>
<feature type="signal peptide" evidence="1">
    <location>
        <begin position="1"/>
        <end position="25"/>
    </location>
</feature>
<reference evidence="2 3" key="1">
    <citation type="submission" date="2021-05" db="EMBL/GenBank/DDBJ databases">
        <title>A Polyphasic approach of four new species of the genus Ohtaekwangia: Ohtaekwangia histidinii sp. nov., Ohtaekwangia cretensis sp. nov., Ohtaekwangia indiensis sp. nov., Ohtaekwangia reichenbachii sp. nov. from diverse environment.</title>
        <authorList>
            <person name="Octaviana S."/>
        </authorList>
    </citation>
    <scope>NUCLEOTIDE SEQUENCE [LARGE SCALE GENOMIC DNA]</scope>
    <source>
        <strain evidence="2 3">PWU4</strain>
    </source>
</reference>
<dbReference type="Proteomes" id="UP001319200">
    <property type="component" value="Unassembled WGS sequence"/>
</dbReference>
<name>A0AAP2DML4_9BACT</name>
<keyword evidence="1" id="KW-0732">Signal</keyword>
<proteinExistence type="predicted"/>
<organism evidence="2 3">
    <name type="scientific">Chryseosolibacter histidini</name>
    <dbReference type="NCBI Taxonomy" id="2782349"/>
    <lineage>
        <taxon>Bacteria</taxon>
        <taxon>Pseudomonadati</taxon>
        <taxon>Bacteroidota</taxon>
        <taxon>Cytophagia</taxon>
        <taxon>Cytophagales</taxon>
        <taxon>Chryseotaleaceae</taxon>
        <taxon>Chryseosolibacter</taxon>
    </lineage>
</organism>
<evidence type="ECO:0000313" key="3">
    <source>
        <dbReference type="Proteomes" id="UP001319200"/>
    </source>
</evidence>
<dbReference type="EMBL" id="JAHESF010000006">
    <property type="protein sequence ID" value="MBT1696809.1"/>
    <property type="molecule type" value="Genomic_DNA"/>
</dbReference>
<evidence type="ECO:0000256" key="1">
    <source>
        <dbReference type="SAM" id="SignalP"/>
    </source>
</evidence>
<comment type="caution">
    <text evidence="2">The sequence shown here is derived from an EMBL/GenBank/DDBJ whole genome shotgun (WGS) entry which is preliminary data.</text>
</comment>
<evidence type="ECO:0008006" key="4">
    <source>
        <dbReference type="Google" id="ProtNLM"/>
    </source>
</evidence>
<accession>A0AAP2DML4</accession>
<protein>
    <recommendedName>
        <fullName evidence="4">Lipocalin-like domain-containing protein</fullName>
    </recommendedName>
</protein>
<dbReference type="AlphaFoldDB" id="A0AAP2DML4"/>
<dbReference type="RefSeq" id="WP_254162269.1">
    <property type="nucleotide sequence ID" value="NZ_JAHESF010000006.1"/>
</dbReference>
<evidence type="ECO:0000313" key="2">
    <source>
        <dbReference type="EMBL" id="MBT1696809.1"/>
    </source>
</evidence>
<feature type="chain" id="PRO_5042942217" description="Lipocalin-like domain-containing protein" evidence="1">
    <location>
        <begin position="26"/>
        <end position="148"/>
    </location>
</feature>
<gene>
    <name evidence="2" type="ORF">KK083_07995</name>
</gene>
<keyword evidence="3" id="KW-1185">Reference proteome</keyword>